<dbReference type="OMA" id="DQTSVGA"/>
<keyword evidence="6" id="KW-0999">Mitochondrion inner membrane</keyword>
<dbReference type="GO" id="GO:1990542">
    <property type="term" value="P:mitochondrial transmembrane transport"/>
    <property type="evidence" value="ECO:0007669"/>
    <property type="project" value="InterPro"/>
</dbReference>
<dbReference type="PANTHER" id="PTHR45760:SF2">
    <property type="entry name" value="FI19922P1-RELATED"/>
    <property type="match status" value="1"/>
</dbReference>
<dbReference type="InterPro" id="IPR002067">
    <property type="entry name" value="MCP"/>
</dbReference>
<name>L1JPM3_GUITC</name>
<dbReference type="PaxDb" id="55529-EKX50145"/>
<reference evidence="12 14" key="1">
    <citation type="journal article" date="2012" name="Nature">
        <title>Algal genomes reveal evolutionary mosaicism and the fate of nucleomorphs.</title>
        <authorList>
            <consortium name="DOE Joint Genome Institute"/>
            <person name="Curtis B.A."/>
            <person name="Tanifuji G."/>
            <person name="Burki F."/>
            <person name="Gruber A."/>
            <person name="Irimia M."/>
            <person name="Maruyama S."/>
            <person name="Arias M.C."/>
            <person name="Ball S.G."/>
            <person name="Gile G.H."/>
            <person name="Hirakawa Y."/>
            <person name="Hopkins J.F."/>
            <person name="Kuo A."/>
            <person name="Rensing S.A."/>
            <person name="Schmutz J."/>
            <person name="Symeonidi A."/>
            <person name="Elias M."/>
            <person name="Eveleigh R.J."/>
            <person name="Herman E.K."/>
            <person name="Klute M.J."/>
            <person name="Nakayama T."/>
            <person name="Obornik M."/>
            <person name="Reyes-Prieto A."/>
            <person name="Armbrust E.V."/>
            <person name="Aves S.J."/>
            <person name="Beiko R.G."/>
            <person name="Coutinho P."/>
            <person name="Dacks J.B."/>
            <person name="Durnford D.G."/>
            <person name="Fast N.M."/>
            <person name="Green B.R."/>
            <person name="Grisdale C.J."/>
            <person name="Hempel F."/>
            <person name="Henrissat B."/>
            <person name="Hoppner M.P."/>
            <person name="Ishida K."/>
            <person name="Kim E."/>
            <person name="Koreny L."/>
            <person name="Kroth P.G."/>
            <person name="Liu Y."/>
            <person name="Malik S.B."/>
            <person name="Maier U.G."/>
            <person name="McRose D."/>
            <person name="Mock T."/>
            <person name="Neilson J.A."/>
            <person name="Onodera N.T."/>
            <person name="Poole A.M."/>
            <person name="Pritham E.J."/>
            <person name="Richards T.A."/>
            <person name="Rocap G."/>
            <person name="Roy S.W."/>
            <person name="Sarai C."/>
            <person name="Schaack S."/>
            <person name="Shirato S."/>
            <person name="Slamovits C.H."/>
            <person name="Spencer D.F."/>
            <person name="Suzuki S."/>
            <person name="Worden A.Z."/>
            <person name="Zauner S."/>
            <person name="Barry K."/>
            <person name="Bell C."/>
            <person name="Bharti A.K."/>
            <person name="Crow J.A."/>
            <person name="Grimwood J."/>
            <person name="Kramer R."/>
            <person name="Lindquist E."/>
            <person name="Lucas S."/>
            <person name="Salamov A."/>
            <person name="McFadden G.I."/>
            <person name="Lane C.E."/>
            <person name="Keeling P.J."/>
            <person name="Gray M.W."/>
            <person name="Grigoriev I.V."/>
            <person name="Archibald J.M."/>
        </authorList>
    </citation>
    <scope>NUCLEOTIDE SEQUENCE</scope>
    <source>
        <strain evidence="12 14">CCMP2712</strain>
    </source>
</reference>
<proteinExistence type="inferred from homology"/>
<evidence type="ECO:0000313" key="14">
    <source>
        <dbReference type="Proteomes" id="UP000011087"/>
    </source>
</evidence>
<keyword evidence="8" id="KW-0496">Mitochondrion</keyword>
<keyword evidence="5" id="KW-0677">Repeat</keyword>
<reference evidence="14" key="2">
    <citation type="submission" date="2012-11" db="EMBL/GenBank/DDBJ databases">
        <authorList>
            <person name="Kuo A."/>
            <person name="Curtis B.A."/>
            <person name="Tanifuji G."/>
            <person name="Burki F."/>
            <person name="Gruber A."/>
            <person name="Irimia M."/>
            <person name="Maruyama S."/>
            <person name="Arias M.C."/>
            <person name="Ball S.G."/>
            <person name="Gile G.H."/>
            <person name="Hirakawa Y."/>
            <person name="Hopkins J.F."/>
            <person name="Rensing S.A."/>
            <person name="Schmutz J."/>
            <person name="Symeonidi A."/>
            <person name="Elias M."/>
            <person name="Eveleigh R.J."/>
            <person name="Herman E.K."/>
            <person name="Klute M.J."/>
            <person name="Nakayama T."/>
            <person name="Obornik M."/>
            <person name="Reyes-Prieto A."/>
            <person name="Armbrust E.V."/>
            <person name="Aves S.J."/>
            <person name="Beiko R.G."/>
            <person name="Coutinho P."/>
            <person name="Dacks J.B."/>
            <person name="Durnford D.G."/>
            <person name="Fast N.M."/>
            <person name="Green B.R."/>
            <person name="Grisdale C."/>
            <person name="Hempe F."/>
            <person name="Henrissat B."/>
            <person name="Hoppner M.P."/>
            <person name="Ishida K.-I."/>
            <person name="Kim E."/>
            <person name="Koreny L."/>
            <person name="Kroth P.G."/>
            <person name="Liu Y."/>
            <person name="Malik S.-B."/>
            <person name="Maier U.G."/>
            <person name="McRose D."/>
            <person name="Mock T."/>
            <person name="Neilson J.A."/>
            <person name="Onodera N.T."/>
            <person name="Poole A.M."/>
            <person name="Pritham E.J."/>
            <person name="Richards T.A."/>
            <person name="Rocap G."/>
            <person name="Roy S.W."/>
            <person name="Sarai C."/>
            <person name="Schaack S."/>
            <person name="Shirato S."/>
            <person name="Slamovits C.H."/>
            <person name="Spencer D.F."/>
            <person name="Suzuki S."/>
            <person name="Worden A.Z."/>
            <person name="Zauner S."/>
            <person name="Barry K."/>
            <person name="Bell C."/>
            <person name="Bharti A.K."/>
            <person name="Crow J.A."/>
            <person name="Grimwood J."/>
            <person name="Kramer R."/>
            <person name="Lindquist E."/>
            <person name="Lucas S."/>
            <person name="Salamov A."/>
            <person name="McFadden G.I."/>
            <person name="Lane C.E."/>
            <person name="Keeling P.J."/>
            <person name="Gray M.W."/>
            <person name="Grigoriev I.V."/>
            <person name="Archibald J.M."/>
        </authorList>
    </citation>
    <scope>NUCLEOTIDE SEQUENCE</scope>
    <source>
        <strain evidence="14">CCMP2712</strain>
    </source>
</reference>
<dbReference type="PANTHER" id="PTHR45760">
    <property type="entry name" value="FI19922P1-RELATED"/>
    <property type="match status" value="1"/>
</dbReference>
<gene>
    <name evidence="12" type="ORF">GUITHDRAFT_85396</name>
</gene>
<evidence type="ECO:0000256" key="9">
    <source>
        <dbReference type="ARBA" id="ARBA00023136"/>
    </source>
</evidence>
<dbReference type="Proteomes" id="UP000011087">
    <property type="component" value="Unassembled WGS sequence"/>
</dbReference>
<dbReference type="Gene3D" id="1.50.40.10">
    <property type="entry name" value="Mitochondrial carrier domain"/>
    <property type="match status" value="2"/>
</dbReference>
<evidence type="ECO:0000256" key="4">
    <source>
        <dbReference type="ARBA" id="ARBA00022692"/>
    </source>
</evidence>
<dbReference type="Pfam" id="PF00153">
    <property type="entry name" value="Mito_carr"/>
    <property type="match status" value="3"/>
</dbReference>
<dbReference type="KEGG" id="gtt:GUITHDRAFT_85396"/>
<evidence type="ECO:0000313" key="13">
    <source>
        <dbReference type="EnsemblProtists" id="EKX50145"/>
    </source>
</evidence>
<evidence type="ECO:0000256" key="1">
    <source>
        <dbReference type="ARBA" id="ARBA00004448"/>
    </source>
</evidence>
<dbReference type="RefSeq" id="XP_005837125.1">
    <property type="nucleotide sequence ID" value="XM_005837068.1"/>
</dbReference>
<evidence type="ECO:0000256" key="10">
    <source>
        <dbReference type="PROSITE-ProRule" id="PRU00282"/>
    </source>
</evidence>
<dbReference type="EMBL" id="JH992979">
    <property type="protein sequence ID" value="EKX50145.1"/>
    <property type="molecule type" value="Genomic_DNA"/>
</dbReference>
<dbReference type="PRINTS" id="PR00926">
    <property type="entry name" value="MITOCARRIER"/>
</dbReference>
<dbReference type="InterPro" id="IPR018108">
    <property type="entry name" value="MCP_transmembrane"/>
</dbReference>
<evidence type="ECO:0000256" key="6">
    <source>
        <dbReference type="ARBA" id="ARBA00022792"/>
    </source>
</evidence>
<feature type="repeat" description="Solcar" evidence="10">
    <location>
        <begin position="28"/>
        <end position="143"/>
    </location>
</feature>
<evidence type="ECO:0000313" key="12">
    <source>
        <dbReference type="EMBL" id="EKX50145.1"/>
    </source>
</evidence>
<dbReference type="AlphaFoldDB" id="L1JPM3"/>
<keyword evidence="14" id="KW-1185">Reference proteome</keyword>
<dbReference type="GeneID" id="17306999"/>
<sequence>MSVPKVSLDIAAHRRQGIEPVAIGNALPSFSVRLTSAMGSSVVSAVATTPFDVVKTRLQVFDRATSCAFSSSVRFQHVVCCQPTSNGSLFLGANPRPSAYRMMACIVKNEGLTSLWRGTGYAMLTSLPSVGIYLTCYEQLKHHLQARMEKGKYFAPIVAGSVSRTLAVVMTNPLELVRTQIMAQRGTSRGNAGGRVLMSQAMQSGGVLSLWRGVIPTLYRDVPFSATYWLVAEMSRDSLARIASASDILWVNLASGMIAGSAAALLTHPFDVIKTRIQVEITHGIKEETDMKTLSILRRMIQAEGWVSLWGGVGPRVLKVAPSCAIVLGTYEMLKYVWAEGR</sequence>
<dbReference type="InterPro" id="IPR045315">
    <property type="entry name" value="Mtm1-like"/>
</dbReference>
<evidence type="ECO:0000256" key="11">
    <source>
        <dbReference type="RuleBase" id="RU000488"/>
    </source>
</evidence>
<evidence type="ECO:0000256" key="2">
    <source>
        <dbReference type="ARBA" id="ARBA00006375"/>
    </source>
</evidence>
<evidence type="ECO:0000256" key="7">
    <source>
        <dbReference type="ARBA" id="ARBA00022989"/>
    </source>
</evidence>
<dbReference type="HOGENOM" id="CLU_015166_0_0_1"/>
<dbReference type="SUPFAM" id="SSF103506">
    <property type="entry name" value="Mitochondrial carrier"/>
    <property type="match status" value="1"/>
</dbReference>
<evidence type="ECO:0000256" key="3">
    <source>
        <dbReference type="ARBA" id="ARBA00022448"/>
    </source>
</evidence>
<accession>L1JPM3</accession>
<comment type="similarity">
    <text evidence="2 11">Belongs to the mitochondrial carrier (TC 2.A.29) family.</text>
</comment>
<reference evidence="13" key="3">
    <citation type="submission" date="2016-03" db="UniProtKB">
        <authorList>
            <consortium name="EnsemblProtists"/>
        </authorList>
    </citation>
    <scope>IDENTIFICATION</scope>
</reference>
<keyword evidence="9 10" id="KW-0472">Membrane</keyword>
<dbReference type="STRING" id="905079.L1JPM3"/>
<dbReference type="EnsemblProtists" id="EKX50145">
    <property type="protein sequence ID" value="EKX50145"/>
    <property type="gene ID" value="GUITHDRAFT_85396"/>
</dbReference>
<evidence type="ECO:0000256" key="5">
    <source>
        <dbReference type="ARBA" id="ARBA00022737"/>
    </source>
</evidence>
<dbReference type="eggNOG" id="KOG0761">
    <property type="taxonomic scope" value="Eukaryota"/>
</dbReference>
<protein>
    <recommendedName>
        <fullName evidence="15">Mitochondrial carrier protein</fullName>
    </recommendedName>
</protein>
<evidence type="ECO:0000256" key="8">
    <source>
        <dbReference type="ARBA" id="ARBA00023128"/>
    </source>
</evidence>
<keyword evidence="7" id="KW-1133">Transmembrane helix</keyword>
<keyword evidence="3 11" id="KW-0813">Transport</keyword>
<keyword evidence="4 10" id="KW-0812">Transmembrane</keyword>
<dbReference type="PROSITE" id="PS50920">
    <property type="entry name" value="SOLCAR"/>
    <property type="match status" value="3"/>
</dbReference>
<organism evidence="12">
    <name type="scientific">Guillardia theta (strain CCMP2712)</name>
    <name type="common">Cryptophyte</name>
    <dbReference type="NCBI Taxonomy" id="905079"/>
    <lineage>
        <taxon>Eukaryota</taxon>
        <taxon>Cryptophyceae</taxon>
        <taxon>Pyrenomonadales</taxon>
        <taxon>Geminigeraceae</taxon>
        <taxon>Guillardia</taxon>
    </lineage>
</organism>
<dbReference type="GO" id="GO:0005743">
    <property type="term" value="C:mitochondrial inner membrane"/>
    <property type="evidence" value="ECO:0007669"/>
    <property type="project" value="UniProtKB-SubCell"/>
</dbReference>
<dbReference type="OrthoDB" id="1747031at2759"/>
<comment type="subcellular location">
    <subcellularLocation>
        <location evidence="1">Mitochondrion inner membrane</location>
        <topology evidence="1">Multi-pass membrane protein</topology>
    </subcellularLocation>
</comment>
<feature type="repeat" description="Solcar" evidence="10">
    <location>
        <begin position="247"/>
        <end position="337"/>
    </location>
</feature>
<evidence type="ECO:0008006" key="15">
    <source>
        <dbReference type="Google" id="ProtNLM"/>
    </source>
</evidence>
<feature type="repeat" description="Solcar" evidence="10">
    <location>
        <begin position="151"/>
        <end position="238"/>
    </location>
</feature>
<dbReference type="InterPro" id="IPR023395">
    <property type="entry name" value="MCP_dom_sf"/>
</dbReference>